<proteinExistence type="inferred from homology"/>
<dbReference type="AlphaFoldDB" id="A0A0S4KLE5"/>
<comment type="similarity">
    <text evidence="2">Belongs to the RNA 3'-terminal cyclase family. Type 2 subfamily.</text>
</comment>
<dbReference type="PANTHER" id="PTHR11096:SF1">
    <property type="entry name" value="RNA 3'-TERMINAL PHOSPHATE CYCLASE-LIKE PROTEIN"/>
    <property type="match status" value="1"/>
</dbReference>
<keyword evidence="4" id="KW-0539">Nucleus</keyword>
<dbReference type="Gene3D" id="3.30.360.20">
    <property type="entry name" value="RNA 3'-terminal phosphate cyclase, insert domain"/>
    <property type="match status" value="1"/>
</dbReference>
<feature type="domain" description="RNA 3'-terminal phosphate cyclase insert" evidence="6">
    <location>
        <begin position="175"/>
        <end position="276"/>
    </location>
</feature>
<sequence>MLHVEGGSLFRHHIVCSILSKKPVTITNIHREEDPPGIRPYEANFLKFIDRFTNGSTFQVSQGNTQLTFNPGMILGGVFSHEVPVSRSVTYVVEAALLLMPFAKYDSKITFVGCTQSEQDLSVDTVRTVSLRWLNLFGVSSALRVIRRGSAPAGNGAVDVTCTAVRKLKSIKVIERGRVKRIRGIASAIKVAPDLPQRTATAAKGVLLNILPDVYVVTDVDEGKNRRSELCSGYGVLLVAETTGSTAVISQETTARGREAPEDVGARCAHLLLDQILEGGCIDAHHQMLVLLLMALAPDEISVARFGRLTPSGISALVIMETFFGVTCAVKEEAQTDAPGLPRSTLVTCMGSNAINVWKKSS</sequence>
<evidence type="ECO:0000256" key="3">
    <source>
        <dbReference type="ARBA" id="ARBA00022517"/>
    </source>
</evidence>
<dbReference type="NCBIfam" id="TIGR03400">
    <property type="entry name" value="18S_RNA_Rcl1p"/>
    <property type="match status" value="1"/>
</dbReference>
<dbReference type="VEuPathDB" id="TriTrypDB:BSAL_88245"/>
<dbReference type="InterPro" id="IPR013792">
    <property type="entry name" value="RNA3'P_cycl/enolpyr_Trfase_a/b"/>
</dbReference>
<gene>
    <name evidence="7" type="ORF">BSAL_88245</name>
</gene>
<evidence type="ECO:0000256" key="1">
    <source>
        <dbReference type="ARBA" id="ARBA00004604"/>
    </source>
</evidence>
<dbReference type="InterPro" id="IPR000228">
    <property type="entry name" value="RNA3'_term_phos_cyc"/>
</dbReference>
<dbReference type="InterPro" id="IPR016443">
    <property type="entry name" value="RNA3'_term_phos_cyc_type_2"/>
</dbReference>
<evidence type="ECO:0000313" key="7">
    <source>
        <dbReference type="EMBL" id="CUI14444.1"/>
    </source>
</evidence>
<comment type="subcellular location">
    <subcellularLocation>
        <location evidence="1">Nucleus</location>
        <location evidence="1">Nucleolus</location>
    </subcellularLocation>
</comment>
<evidence type="ECO:0000313" key="8">
    <source>
        <dbReference type="Proteomes" id="UP000051952"/>
    </source>
</evidence>
<feature type="domain" description="RNA 3'-terminal phosphate cyclase" evidence="5">
    <location>
        <begin position="4"/>
        <end position="329"/>
    </location>
</feature>
<protein>
    <submittedName>
        <fullName evidence="7">RNA 3-terminal phosphate cyclase, putative</fullName>
    </submittedName>
</protein>
<dbReference type="InterPro" id="IPR023797">
    <property type="entry name" value="RNA3'_phos_cyclase_dom"/>
</dbReference>
<keyword evidence="8" id="KW-1185">Reference proteome</keyword>
<dbReference type="Gene3D" id="3.65.10.20">
    <property type="entry name" value="RNA 3'-terminal phosphate cyclase domain"/>
    <property type="match status" value="1"/>
</dbReference>
<reference evidence="8" key="1">
    <citation type="submission" date="2015-09" db="EMBL/GenBank/DDBJ databases">
        <authorList>
            <consortium name="Pathogen Informatics"/>
        </authorList>
    </citation>
    <scope>NUCLEOTIDE SEQUENCE [LARGE SCALE GENOMIC DNA]</scope>
    <source>
        <strain evidence="8">Lake Konstanz</strain>
    </source>
</reference>
<dbReference type="SUPFAM" id="SSF55205">
    <property type="entry name" value="EPT/RTPC-like"/>
    <property type="match status" value="1"/>
</dbReference>
<dbReference type="InterPro" id="IPR036553">
    <property type="entry name" value="RPTC_insert"/>
</dbReference>
<dbReference type="GO" id="GO:0004521">
    <property type="term" value="F:RNA endonuclease activity"/>
    <property type="evidence" value="ECO:0007669"/>
    <property type="project" value="TreeGrafter"/>
</dbReference>
<dbReference type="InterPro" id="IPR013791">
    <property type="entry name" value="RNA3'-term_phos_cycl_insert"/>
</dbReference>
<evidence type="ECO:0000259" key="6">
    <source>
        <dbReference type="Pfam" id="PF05189"/>
    </source>
</evidence>
<organism evidence="7 8">
    <name type="scientific">Bodo saltans</name>
    <name type="common">Flagellated protozoan</name>
    <dbReference type="NCBI Taxonomy" id="75058"/>
    <lineage>
        <taxon>Eukaryota</taxon>
        <taxon>Discoba</taxon>
        <taxon>Euglenozoa</taxon>
        <taxon>Kinetoplastea</taxon>
        <taxon>Metakinetoplastina</taxon>
        <taxon>Eubodonida</taxon>
        <taxon>Bodonidae</taxon>
        <taxon>Bodo</taxon>
    </lineage>
</organism>
<accession>A0A0S4KLE5</accession>
<dbReference type="EMBL" id="CYKH01001107">
    <property type="protein sequence ID" value="CUI14444.1"/>
    <property type="molecule type" value="Genomic_DNA"/>
</dbReference>
<dbReference type="Pfam" id="PF01137">
    <property type="entry name" value="RTC"/>
    <property type="match status" value="1"/>
</dbReference>
<keyword evidence="3" id="KW-0690">Ribosome biogenesis</keyword>
<evidence type="ECO:0000256" key="4">
    <source>
        <dbReference type="ARBA" id="ARBA00023242"/>
    </source>
</evidence>
<evidence type="ECO:0000256" key="2">
    <source>
        <dbReference type="ARBA" id="ARBA00007089"/>
    </source>
</evidence>
<evidence type="ECO:0000259" key="5">
    <source>
        <dbReference type="Pfam" id="PF01137"/>
    </source>
</evidence>
<dbReference type="GO" id="GO:0005730">
    <property type="term" value="C:nucleolus"/>
    <property type="evidence" value="ECO:0007669"/>
    <property type="project" value="UniProtKB-SubCell"/>
</dbReference>
<dbReference type="OrthoDB" id="1911237at2759"/>
<dbReference type="OMA" id="HHQMLVL"/>
<dbReference type="PANTHER" id="PTHR11096">
    <property type="entry name" value="RNA 3' TERMINAL PHOSPHATE CYCLASE"/>
    <property type="match status" value="1"/>
</dbReference>
<dbReference type="InterPro" id="IPR037136">
    <property type="entry name" value="RNA3'_phos_cyclase_dom_sf"/>
</dbReference>
<dbReference type="Proteomes" id="UP000051952">
    <property type="component" value="Unassembled WGS sequence"/>
</dbReference>
<name>A0A0S4KLE5_BODSA</name>
<dbReference type="GO" id="GO:0000479">
    <property type="term" value="P:endonucleolytic cleavage of tricistronic rRNA transcript (SSU-rRNA, 5.8S rRNA, LSU-rRNA)"/>
    <property type="evidence" value="ECO:0007669"/>
    <property type="project" value="TreeGrafter"/>
</dbReference>
<dbReference type="Pfam" id="PF05189">
    <property type="entry name" value="RTC_insert"/>
    <property type="match status" value="1"/>
</dbReference>